<dbReference type="InterPro" id="IPR051599">
    <property type="entry name" value="Cell_Envelope_Assoc"/>
</dbReference>
<feature type="transmembrane region" description="Helical" evidence="1">
    <location>
        <begin position="12"/>
        <end position="29"/>
    </location>
</feature>
<evidence type="ECO:0000313" key="4">
    <source>
        <dbReference type="Proteomes" id="UP001501788"/>
    </source>
</evidence>
<dbReference type="CDD" id="cd06259">
    <property type="entry name" value="YdcF-like"/>
    <property type="match status" value="1"/>
</dbReference>
<comment type="caution">
    <text evidence="3">The sequence shown here is derived from an EMBL/GenBank/DDBJ whole genome shotgun (WGS) entry which is preliminary data.</text>
</comment>
<dbReference type="EMBL" id="BAABEX010000026">
    <property type="protein sequence ID" value="GAA4426827.1"/>
    <property type="molecule type" value="Genomic_DNA"/>
</dbReference>
<feature type="domain" description="DUF218" evidence="2">
    <location>
        <begin position="78"/>
        <end position="239"/>
    </location>
</feature>
<dbReference type="Gene3D" id="3.40.50.620">
    <property type="entry name" value="HUPs"/>
    <property type="match status" value="1"/>
</dbReference>
<keyword evidence="1" id="KW-0472">Membrane</keyword>
<organism evidence="3 4">
    <name type="scientific">Acidovorax lacteus</name>
    <dbReference type="NCBI Taxonomy" id="1924988"/>
    <lineage>
        <taxon>Bacteria</taxon>
        <taxon>Pseudomonadati</taxon>
        <taxon>Pseudomonadota</taxon>
        <taxon>Betaproteobacteria</taxon>
        <taxon>Burkholderiales</taxon>
        <taxon>Comamonadaceae</taxon>
        <taxon>Acidovorax</taxon>
    </lineage>
</organism>
<protein>
    <submittedName>
        <fullName evidence="3">YdcF family protein</fullName>
    </submittedName>
</protein>
<dbReference type="InterPro" id="IPR014729">
    <property type="entry name" value="Rossmann-like_a/b/a_fold"/>
</dbReference>
<proteinExistence type="predicted"/>
<evidence type="ECO:0000256" key="1">
    <source>
        <dbReference type="SAM" id="Phobius"/>
    </source>
</evidence>
<dbReference type="RefSeq" id="WP_345065154.1">
    <property type="nucleotide sequence ID" value="NZ_BAABEX010000026.1"/>
</dbReference>
<evidence type="ECO:0000259" key="2">
    <source>
        <dbReference type="Pfam" id="PF02698"/>
    </source>
</evidence>
<keyword evidence="4" id="KW-1185">Reference proteome</keyword>
<accession>A0ABP8LEE9</accession>
<evidence type="ECO:0000313" key="3">
    <source>
        <dbReference type="EMBL" id="GAA4426827.1"/>
    </source>
</evidence>
<keyword evidence="1" id="KW-0812">Transmembrane</keyword>
<reference evidence="4" key="1">
    <citation type="journal article" date="2019" name="Int. J. Syst. Evol. Microbiol.">
        <title>The Global Catalogue of Microorganisms (GCM) 10K type strain sequencing project: providing services to taxonomists for standard genome sequencing and annotation.</title>
        <authorList>
            <consortium name="The Broad Institute Genomics Platform"/>
            <consortium name="The Broad Institute Genome Sequencing Center for Infectious Disease"/>
            <person name="Wu L."/>
            <person name="Ma J."/>
        </authorList>
    </citation>
    <scope>NUCLEOTIDE SEQUENCE [LARGE SCALE GENOMIC DNA]</scope>
    <source>
        <strain evidence="4">JCM 31890</strain>
    </source>
</reference>
<keyword evidence="1" id="KW-1133">Transmembrane helix</keyword>
<dbReference type="InterPro" id="IPR003848">
    <property type="entry name" value="DUF218"/>
</dbReference>
<dbReference type="Proteomes" id="UP001501788">
    <property type="component" value="Unassembled WGS sequence"/>
</dbReference>
<dbReference type="Pfam" id="PF02698">
    <property type="entry name" value="DUF218"/>
    <property type="match status" value="1"/>
</dbReference>
<sequence>MFLLKKVLTALLMPPMVCVLLALLGLWIARRHRRTGTALTLASLLSLLVLSTPLVADGLLKGLQSAGPATPQALAPAQAIVVLGGGAYTLAPEYGLDALSRGARERVRYAAHLQRMTGLPLLATGGAPDGTRPEAVIMKEVIERELRGRVRWVESESLDTASNARRSAPLLKAAGVRRVALVTHGWHMRRAAWWFEREGLEVIPAPMGLRPPRPQGWTAVLPRAASLADSSLALHEWLGILAQRLGALRERLR</sequence>
<gene>
    <name evidence="3" type="ORF">GCM10023090_23310</name>
</gene>
<name>A0ABP8LEE9_9BURK</name>
<dbReference type="PANTHER" id="PTHR30336:SF4">
    <property type="entry name" value="ENVELOPE BIOGENESIS FACTOR ELYC"/>
    <property type="match status" value="1"/>
</dbReference>
<dbReference type="PANTHER" id="PTHR30336">
    <property type="entry name" value="INNER MEMBRANE PROTEIN, PROBABLE PERMEASE"/>
    <property type="match status" value="1"/>
</dbReference>